<dbReference type="KEGG" id="pacr:FXN63_08460"/>
<dbReference type="AlphaFoldDB" id="A0A5C0AU99"/>
<evidence type="ECO:0000313" key="2">
    <source>
        <dbReference type="EMBL" id="QEI05878.1"/>
    </source>
</evidence>
<organism evidence="2 3">
    <name type="scientific">Pigmentiphaga aceris</name>
    <dbReference type="NCBI Taxonomy" id="1940612"/>
    <lineage>
        <taxon>Bacteria</taxon>
        <taxon>Pseudomonadati</taxon>
        <taxon>Pseudomonadota</taxon>
        <taxon>Betaproteobacteria</taxon>
        <taxon>Burkholderiales</taxon>
        <taxon>Alcaligenaceae</taxon>
        <taxon>Pigmentiphaga</taxon>
    </lineage>
</organism>
<name>A0A5C0AU99_9BURK</name>
<dbReference type="RefSeq" id="WP_148814261.1">
    <property type="nucleotide sequence ID" value="NZ_CP043046.1"/>
</dbReference>
<protein>
    <submittedName>
        <fullName evidence="2">Uncharacterized protein</fullName>
    </submittedName>
</protein>
<proteinExistence type="predicted"/>
<feature type="region of interest" description="Disordered" evidence="1">
    <location>
        <begin position="1"/>
        <end position="31"/>
    </location>
</feature>
<dbReference type="EMBL" id="CP043046">
    <property type="protein sequence ID" value="QEI05878.1"/>
    <property type="molecule type" value="Genomic_DNA"/>
</dbReference>
<gene>
    <name evidence="2" type="ORF">FXN63_08460</name>
</gene>
<feature type="compositionally biased region" description="Basic and acidic residues" evidence="1">
    <location>
        <begin position="1"/>
        <end position="12"/>
    </location>
</feature>
<evidence type="ECO:0000313" key="3">
    <source>
        <dbReference type="Proteomes" id="UP000325161"/>
    </source>
</evidence>
<keyword evidence="3" id="KW-1185">Reference proteome</keyword>
<reference evidence="2 3" key="1">
    <citation type="submission" date="2019-08" db="EMBL/GenBank/DDBJ databases">
        <title>Amphibian skin-associated Pigmentiphaga: genome sequence and occurrence across geography and hosts.</title>
        <authorList>
            <person name="Bletz M.C."/>
            <person name="Bunk B."/>
            <person name="Sproeer C."/>
            <person name="Biwer P."/>
            <person name="Reiter S."/>
            <person name="Rabemananjara F.C.E."/>
            <person name="Schulz S."/>
            <person name="Overmann J."/>
            <person name="Vences M."/>
        </authorList>
    </citation>
    <scope>NUCLEOTIDE SEQUENCE [LARGE SCALE GENOMIC DNA]</scope>
    <source>
        <strain evidence="2 3">Mada1488</strain>
    </source>
</reference>
<dbReference type="Proteomes" id="UP000325161">
    <property type="component" value="Chromosome"/>
</dbReference>
<evidence type="ECO:0000256" key="1">
    <source>
        <dbReference type="SAM" id="MobiDB-lite"/>
    </source>
</evidence>
<accession>A0A5C0AU99</accession>
<sequence>MAALLDKVEGGRPDANVQRGRRAGPTTRDWQKNQLKNTNNRLNKKHPKRQKKCPTFGVQFNPAEIF</sequence>